<gene>
    <name evidence="2" type="ORF">B5E75_11655</name>
</gene>
<evidence type="ECO:0000259" key="1">
    <source>
        <dbReference type="PROSITE" id="PS51186"/>
    </source>
</evidence>
<dbReference type="Gene3D" id="3.40.630.30">
    <property type="match status" value="1"/>
</dbReference>
<dbReference type="AlphaFoldDB" id="A0A1Y4SVY8"/>
<accession>A0A1Y4SVY8</accession>
<comment type="caution">
    <text evidence="2">The sequence shown here is derived from an EMBL/GenBank/DDBJ whole genome shotgun (WGS) entry which is preliminary data.</text>
</comment>
<dbReference type="EMBL" id="NFLJ01000038">
    <property type="protein sequence ID" value="OUQ33112.1"/>
    <property type="molecule type" value="Genomic_DNA"/>
</dbReference>
<protein>
    <recommendedName>
        <fullName evidence="1">N-acetyltransferase domain-containing protein</fullName>
    </recommendedName>
</protein>
<dbReference type="OrthoDB" id="9792929at2"/>
<dbReference type="InterPro" id="IPR016181">
    <property type="entry name" value="Acyl_CoA_acyltransferase"/>
</dbReference>
<dbReference type="PROSITE" id="PS51186">
    <property type="entry name" value="GNAT"/>
    <property type="match status" value="1"/>
</dbReference>
<dbReference type="CDD" id="cd04301">
    <property type="entry name" value="NAT_SF"/>
    <property type="match status" value="1"/>
</dbReference>
<dbReference type="Proteomes" id="UP000195305">
    <property type="component" value="Unassembled WGS sequence"/>
</dbReference>
<reference evidence="2 3" key="1">
    <citation type="journal article" date="2018" name="BMC Genomics">
        <title>Whole genome sequencing and function prediction of 133 gut anaerobes isolated from chicken caecum in pure cultures.</title>
        <authorList>
            <person name="Medvecky M."/>
            <person name="Cejkova D."/>
            <person name="Polansky O."/>
            <person name="Karasova D."/>
            <person name="Kubasova T."/>
            <person name="Cizek A."/>
            <person name="Rychlik I."/>
        </authorList>
    </citation>
    <scope>NUCLEOTIDE SEQUENCE [LARGE SCALE GENOMIC DNA]</scope>
    <source>
        <strain evidence="2 3">An13</strain>
    </source>
</reference>
<evidence type="ECO:0000313" key="2">
    <source>
        <dbReference type="EMBL" id="OUQ33112.1"/>
    </source>
</evidence>
<proteinExistence type="predicted"/>
<evidence type="ECO:0000313" key="3">
    <source>
        <dbReference type="Proteomes" id="UP000195305"/>
    </source>
</evidence>
<keyword evidence="3" id="KW-1185">Reference proteome</keyword>
<dbReference type="InterPro" id="IPR000182">
    <property type="entry name" value="GNAT_dom"/>
</dbReference>
<dbReference type="SUPFAM" id="SSF55729">
    <property type="entry name" value="Acyl-CoA N-acyltransferases (Nat)"/>
    <property type="match status" value="1"/>
</dbReference>
<dbReference type="GO" id="GO:0016747">
    <property type="term" value="F:acyltransferase activity, transferring groups other than amino-acyl groups"/>
    <property type="evidence" value="ECO:0007669"/>
    <property type="project" value="InterPro"/>
</dbReference>
<name>A0A1Y4SVY8_9FIRM</name>
<dbReference type="Pfam" id="PF00583">
    <property type="entry name" value="Acetyltransf_1"/>
    <property type="match status" value="1"/>
</dbReference>
<feature type="domain" description="N-acetyltransferase" evidence="1">
    <location>
        <begin position="2"/>
        <end position="198"/>
    </location>
</feature>
<organism evidence="2 3">
    <name type="scientific">Massilimicrobiota timonensis</name>
    <dbReference type="NCBI Taxonomy" id="1776392"/>
    <lineage>
        <taxon>Bacteria</taxon>
        <taxon>Bacillati</taxon>
        <taxon>Bacillota</taxon>
        <taxon>Erysipelotrichia</taxon>
        <taxon>Erysipelotrichales</taxon>
        <taxon>Erysipelotrichaceae</taxon>
        <taxon>Massilimicrobiota</taxon>
    </lineage>
</organism>
<sequence>MMQIREFHWSDTPRIIEMIDHVWHLDQMFGNKTNGMIFSQEYFYDVLNHSTQVFVSFHEQELTGFIALNIQGHDYLTIPQQYQDMLDHQHSDFHKINSYRQKIKKYHQDCSSLFQQIHQKYDAEIVLFIVDEKYQHQGIGTRMYTFSEDILKEQGCQNYMLYTDSMCSFSFYDAHQMKLLASYQKEKDFTIYLYGKEL</sequence>